<evidence type="ECO:0000259" key="3">
    <source>
        <dbReference type="Pfam" id="PF13505"/>
    </source>
</evidence>
<dbReference type="STRING" id="351605.Gura_2945"/>
<keyword evidence="5" id="KW-1185">Reference proteome</keyword>
<organism evidence="4 5">
    <name type="scientific">Geotalea uraniireducens (strain Rf4)</name>
    <name type="common">Geobacter uraniireducens</name>
    <dbReference type="NCBI Taxonomy" id="351605"/>
    <lineage>
        <taxon>Bacteria</taxon>
        <taxon>Pseudomonadati</taxon>
        <taxon>Thermodesulfobacteriota</taxon>
        <taxon>Desulfuromonadia</taxon>
        <taxon>Geobacterales</taxon>
        <taxon>Geobacteraceae</taxon>
        <taxon>Geotalea</taxon>
    </lineage>
</organism>
<dbReference type="Gene3D" id="2.40.160.20">
    <property type="match status" value="1"/>
</dbReference>
<feature type="signal peptide" evidence="2">
    <location>
        <begin position="1"/>
        <end position="23"/>
    </location>
</feature>
<dbReference type="OrthoDB" id="5398213at2"/>
<dbReference type="InterPro" id="IPR011250">
    <property type="entry name" value="OMP/PagP_B-barrel"/>
</dbReference>
<name>A5G5P9_GEOUR</name>
<evidence type="ECO:0000313" key="5">
    <source>
        <dbReference type="Proteomes" id="UP000006695"/>
    </source>
</evidence>
<sequence>MKQVVLFFCLLCMVMFMAGNAVADDLKGRFGVTGRLGFLIPADSEVDFPDGKHVAETSTAFVGGGGLIYGVDNNIALELDVTHTEFDMKTGGNTLGTVETNNLSIGAQYRFPKNNDIVPYIGAGIDVLVNDFSAGSADTVFGLHLSGGLDYFITRELALTGELKGVAAFDADINRTVGTRINYDPSSIAGTFGVRVFFN</sequence>
<dbReference type="KEGG" id="gur:Gura_2945"/>
<dbReference type="SUPFAM" id="SSF56925">
    <property type="entry name" value="OMPA-like"/>
    <property type="match status" value="1"/>
</dbReference>
<feature type="chain" id="PRO_5002683269" description="Outer membrane protein beta-barrel domain-containing protein" evidence="2">
    <location>
        <begin position="24"/>
        <end position="199"/>
    </location>
</feature>
<accession>A5G5P9</accession>
<evidence type="ECO:0000256" key="1">
    <source>
        <dbReference type="ARBA" id="ARBA00022729"/>
    </source>
</evidence>
<protein>
    <recommendedName>
        <fullName evidence="3">Outer membrane protein beta-barrel domain-containing protein</fullName>
    </recommendedName>
</protein>
<dbReference type="HOGENOM" id="CLU_1370481_0_0_7"/>
<dbReference type="Proteomes" id="UP000006695">
    <property type="component" value="Chromosome"/>
</dbReference>
<reference evidence="4 5" key="1">
    <citation type="submission" date="2007-05" db="EMBL/GenBank/DDBJ databases">
        <title>Complete sequence of Geobacter uraniireducens Rf4.</title>
        <authorList>
            <consortium name="US DOE Joint Genome Institute"/>
            <person name="Copeland A."/>
            <person name="Lucas S."/>
            <person name="Lapidus A."/>
            <person name="Barry K."/>
            <person name="Detter J.C."/>
            <person name="Glavina del Rio T."/>
            <person name="Hammon N."/>
            <person name="Israni S."/>
            <person name="Dalin E."/>
            <person name="Tice H."/>
            <person name="Pitluck S."/>
            <person name="Chertkov O."/>
            <person name="Brettin T."/>
            <person name="Bruce D."/>
            <person name="Han C."/>
            <person name="Schmutz J."/>
            <person name="Larimer F."/>
            <person name="Land M."/>
            <person name="Hauser L."/>
            <person name="Kyrpides N."/>
            <person name="Mikhailova N."/>
            <person name="Shelobolina E."/>
            <person name="Aklujkar M."/>
            <person name="Lovley D."/>
            <person name="Richardson P."/>
        </authorList>
    </citation>
    <scope>NUCLEOTIDE SEQUENCE [LARGE SCALE GENOMIC DNA]</scope>
    <source>
        <strain evidence="5">ATCC BAA-1134 / JCM 13001 / Rf4</strain>
    </source>
</reference>
<evidence type="ECO:0000313" key="4">
    <source>
        <dbReference type="EMBL" id="ABQ27117.1"/>
    </source>
</evidence>
<dbReference type="AlphaFoldDB" id="A5G5P9"/>
<keyword evidence="1 2" id="KW-0732">Signal</keyword>
<evidence type="ECO:0000256" key="2">
    <source>
        <dbReference type="SAM" id="SignalP"/>
    </source>
</evidence>
<dbReference type="InterPro" id="IPR027385">
    <property type="entry name" value="Beta-barrel_OMP"/>
</dbReference>
<dbReference type="EMBL" id="CP000698">
    <property type="protein sequence ID" value="ABQ27117.1"/>
    <property type="molecule type" value="Genomic_DNA"/>
</dbReference>
<proteinExistence type="predicted"/>
<feature type="domain" description="Outer membrane protein beta-barrel" evidence="3">
    <location>
        <begin position="10"/>
        <end position="184"/>
    </location>
</feature>
<gene>
    <name evidence="4" type="ordered locus">Gura_2945</name>
</gene>
<dbReference type="Pfam" id="PF13505">
    <property type="entry name" value="OMP_b-brl"/>
    <property type="match status" value="1"/>
</dbReference>